<dbReference type="InterPro" id="IPR006311">
    <property type="entry name" value="TAT_signal"/>
</dbReference>
<feature type="region of interest" description="Disordered" evidence="1">
    <location>
        <begin position="333"/>
        <end position="357"/>
    </location>
</feature>
<dbReference type="EMBL" id="JALIDZ010000001">
    <property type="protein sequence ID" value="MCT8970277.1"/>
    <property type="molecule type" value="Genomic_DNA"/>
</dbReference>
<evidence type="ECO:0000313" key="3">
    <source>
        <dbReference type="EMBL" id="MCT8970277.1"/>
    </source>
</evidence>
<gene>
    <name evidence="3" type="ORF">MUB46_00240</name>
</gene>
<dbReference type="Proteomes" id="UP001320898">
    <property type="component" value="Unassembled WGS sequence"/>
</dbReference>
<name>A0AAW5QQZ2_9HYPH</name>
<dbReference type="RefSeq" id="WP_261613850.1">
    <property type="nucleotide sequence ID" value="NZ_JALIDZ010000001.1"/>
</dbReference>
<dbReference type="PROSITE" id="PS51318">
    <property type="entry name" value="TAT"/>
    <property type="match status" value="1"/>
</dbReference>
<comment type="caution">
    <text evidence="3">The sequence shown here is derived from an EMBL/GenBank/DDBJ whole genome shotgun (WGS) entry which is preliminary data.</text>
</comment>
<keyword evidence="4" id="KW-1185">Reference proteome</keyword>
<dbReference type="AlphaFoldDB" id="A0AAW5QQZ2"/>
<sequence length="519" mass="57174">MRISRRRLSFAAAAACFGLIAAFPAFAPRADAQRLERSMPWIMPFDVGQPLPSSPAKAITSQRQVYDFMWESFVAINWPQLNSGNRAQPDRNATLAHWGSGLESEGPVVWQSYRRPNEVFVKPKQWPIRWNDTPNLQSLCTTPGIGQPMTVNSFSTNYSDFSDGLNQPFIQANYPTGPVTDQNGNYLRYEVGMNQAYFTYVGRYRYYNANKQVRAVARYIDFVEKRGKAPAPSNKRKAKRFQPLPNGTEAYLSSLPDYARQGIVEWKAAWKILGGDDVPERFYRRAAYFLNPDGSCVGPYIAGLVGLHIHRVTKNGGHIGATFEQVDNTSLQPEYSSRRVPGAAGLPPHASLNPGGETPPAYPNGYAICGPLGIGCQSGIGGNLPAPIKDGAALPGAPQITNVVRAVPIPAEVQDVNAKWRSRLKGSVWFYYQMIGAQNRNIDVPNPDLGPGVRGAQVSNTTNLINTTLESYTQKGWSCAQCHQNAFPLGVSQPLPPFGQAWDPLHTISFLLQNAQTNK</sequence>
<proteinExistence type="predicted"/>
<evidence type="ECO:0000313" key="4">
    <source>
        <dbReference type="Proteomes" id="UP001320898"/>
    </source>
</evidence>
<keyword evidence="2" id="KW-0732">Signal</keyword>
<evidence type="ECO:0008006" key="5">
    <source>
        <dbReference type="Google" id="ProtNLM"/>
    </source>
</evidence>
<evidence type="ECO:0000256" key="2">
    <source>
        <dbReference type="SAM" id="SignalP"/>
    </source>
</evidence>
<organism evidence="3 4">
    <name type="scientific">Microbaculum marinisediminis</name>
    <dbReference type="NCBI Taxonomy" id="2931392"/>
    <lineage>
        <taxon>Bacteria</taxon>
        <taxon>Pseudomonadati</taxon>
        <taxon>Pseudomonadota</taxon>
        <taxon>Alphaproteobacteria</taxon>
        <taxon>Hyphomicrobiales</taxon>
        <taxon>Tepidamorphaceae</taxon>
        <taxon>Microbaculum</taxon>
    </lineage>
</organism>
<reference evidence="3 4" key="1">
    <citation type="submission" date="2022-04" db="EMBL/GenBank/DDBJ databases">
        <authorList>
            <person name="Ye Y.-Q."/>
            <person name="Du Z.-J."/>
        </authorList>
    </citation>
    <scope>NUCLEOTIDE SEQUENCE [LARGE SCALE GENOMIC DNA]</scope>
    <source>
        <strain evidence="3 4">A6E488</strain>
    </source>
</reference>
<feature type="signal peptide" evidence="2">
    <location>
        <begin position="1"/>
        <end position="27"/>
    </location>
</feature>
<accession>A0AAW5QQZ2</accession>
<feature type="chain" id="PRO_5043947138" description="Cytochrome c domain-containing protein" evidence="2">
    <location>
        <begin position="28"/>
        <end position="519"/>
    </location>
</feature>
<protein>
    <recommendedName>
        <fullName evidence="5">Cytochrome c domain-containing protein</fullName>
    </recommendedName>
</protein>
<evidence type="ECO:0000256" key="1">
    <source>
        <dbReference type="SAM" id="MobiDB-lite"/>
    </source>
</evidence>